<evidence type="ECO:0000313" key="2">
    <source>
        <dbReference type="Proteomes" id="UP000830116"/>
    </source>
</evidence>
<evidence type="ECO:0000313" key="1">
    <source>
        <dbReference type="EMBL" id="UOE99947.1"/>
    </source>
</evidence>
<proteinExistence type="predicted"/>
<dbReference type="EMBL" id="CP093442">
    <property type="protein sequence ID" value="UOE99947.1"/>
    <property type="molecule type" value="Genomic_DNA"/>
</dbReference>
<reference evidence="1" key="1">
    <citation type="submission" date="2022-03" db="EMBL/GenBank/DDBJ databases">
        <title>Genome Identification and Characterization of new species Bdellovibrio reynosense LBG001 sp. nov. from a Mexico soil sample.</title>
        <authorList>
            <person name="Camilli A."/>
            <person name="Ajao Y."/>
            <person name="Guo X."/>
        </authorList>
    </citation>
    <scope>NUCLEOTIDE SEQUENCE</scope>
    <source>
        <strain evidence="1">LBG001</strain>
    </source>
</reference>
<protein>
    <submittedName>
        <fullName evidence="1">Uncharacterized protein</fullName>
    </submittedName>
</protein>
<gene>
    <name evidence="1" type="ORF">MNR06_09575</name>
</gene>
<dbReference type="Proteomes" id="UP000830116">
    <property type="component" value="Chromosome"/>
</dbReference>
<accession>A0ABY4C4R2</accession>
<name>A0ABY4C4R2_9BACT</name>
<keyword evidence="2" id="KW-1185">Reference proteome</keyword>
<sequence length="302" mass="35886">MNNKAFQEYLDFMRLRDWPHSSKEAAAEKRSIFYDFGDWHPKVRTGACIVTTSDWERWRKQTQDYLRSSLWEFGLRDPEQVTKKCLQLIRSWNFEEPFYNLNQKFDFNKLIIEQIEFRSDIEGNKLKHQLPGMCFAEESSLILTDYRMALVENRILVRNDNFLLSHLHHEWYPGHVLQIGILETDIDSLNPCWIEGLATYYELKNVAPDQRPRALTRVRELLIETIFVLKLIQGLIKPSDLVKFYLGFNKNTEWVYNKINNIYINPVFSIRYGAGLALAHEWITSHPTQNPEEVLNRIQEEL</sequence>
<dbReference type="RefSeq" id="WP_243535443.1">
    <property type="nucleotide sequence ID" value="NZ_CP093442.1"/>
</dbReference>
<organism evidence="1 2">
    <name type="scientific">Bdellovibrio reynosensis</name>
    <dbReference type="NCBI Taxonomy" id="2835041"/>
    <lineage>
        <taxon>Bacteria</taxon>
        <taxon>Pseudomonadati</taxon>
        <taxon>Bdellovibrionota</taxon>
        <taxon>Bdellovibrionia</taxon>
        <taxon>Bdellovibrionales</taxon>
        <taxon>Pseudobdellovibrionaceae</taxon>
        <taxon>Bdellovibrio</taxon>
    </lineage>
</organism>